<reference evidence="1 2" key="1">
    <citation type="journal article" date="2019" name="Sci. Rep.">
        <title>Orb-weaving spider Araneus ventricosus genome elucidates the spidroin gene catalogue.</title>
        <authorList>
            <person name="Kono N."/>
            <person name="Nakamura H."/>
            <person name="Ohtoshi R."/>
            <person name="Moran D.A.P."/>
            <person name="Shinohara A."/>
            <person name="Yoshida Y."/>
            <person name="Fujiwara M."/>
            <person name="Mori M."/>
            <person name="Tomita M."/>
            <person name="Arakawa K."/>
        </authorList>
    </citation>
    <scope>NUCLEOTIDE SEQUENCE [LARGE SCALE GENOMIC DNA]</scope>
</reference>
<comment type="caution">
    <text evidence="1">The sequence shown here is derived from an EMBL/GenBank/DDBJ whole genome shotgun (WGS) entry which is preliminary data.</text>
</comment>
<protein>
    <submittedName>
        <fullName evidence="1">Uncharacterized protein</fullName>
    </submittedName>
</protein>
<dbReference type="EMBL" id="BGPR01003352">
    <property type="protein sequence ID" value="GBM86983.1"/>
    <property type="molecule type" value="Genomic_DNA"/>
</dbReference>
<evidence type="ECO:0000313" key="2">
    <source>
        <dbReference type="Proteomes" id="UP000499080"/>
    </source>
</evidence>
<dbReference type="Proteomes" id="UP000499080">
    <property type="component" value="Unassembled WGS sequence"/>
</dbReference>
<accession>A0A4Y2J9N0</accession>
<name>A0A4Y2J9N0_ARAVE</name>
<keyword evidence="2" id="KW-1185">Reference proteome</keyword>
<gene>
    <name evidence="1" type="ORF">AVEN_199807_1</name>
</gene>
<proteinExistence type="predicted"/>
<sequence length="131" mass="14457">MTKATPELTPALQTSAPYQREDVCPAPLLMMYVQRSHVHGGSSVESFFELGVVRPRSRDLTTRPFPLTGDITNMGGGERTCRISKQSLDSRWDILKVWVELPLPIIILPIIAPVPFDTHNGGYNAVATVPD</sequence>
<organism evidence="1 2">
    <name type="scientific">Araneus ventricosus</name>
    <name type="common">Orbweaver spider</name>
    <name type="synonym">Epeira ventricosa</name>
    <dbReference type="NCBI Taxonomy" id="182803"/>
    <lineage>
        <taxon>Eukaryota</taxon>
        <taxon>Metazoa</taxon>
        <taxon>Ecdysozoa</taxon>
        <taxon>Arthropoda</taxon>
        <taxon>Chelicerata</taxon>
        <taxon>Arachnida</taxon>
        <taxon>Araneae</taxon>
        <taxon>Araneomorphae</taxon>
        <taxon>Entelegynae</taxon>
        <taxon>Araneoidea</taxon>
        <taxon>Araneidae</taxon>
        <taxon>Araneus</taxon>
    </lineage>
</organism>
<dbReference type="AlphaFoldDB" id="A0A4Y2J9N0"/>
<evidence type="ECO:0000313" key="1">
    <source>
        <dbReference type="EMBL" id="GBM86983.1"/>
    </source>
</evidence>